<keyword evidence="4" id="KW-0812">Transmembrane</keyword>
<keyword evidence="2 13" id="KW-0723">Serine/threonine-protein kinase</keyword>
<evidence type="ECO:0000256" key="6">
    <source>
        <dbReference type="ARBA" id="ARBA00022741"/>
    </source>
</evidence>
<dbReference type="Gramene" id="PRQ55424">
    <property type="protein sequence ID" value="PRQ55424"/>
    <property type="gene ID" value="RchiOBHm_Chr1g0324401"/>
</dbReference>
<evidence type="ECO:0000256" key="8">
    <source>
        <dbReference type="ARBA" id="ARBA00022989"/>
    </source>
</evidence>
<evidence type="ECO:0000256" key="4">
    <source>
        <dbReference type="ARBA" id="ARBA00022692"/>
    </source>
</evidence>
<evidence type="ECO:0000256" key="10">
    <source>
        <dbReference type="ARBA" id="ARBA00023180"/>
    </source>
</evidence>
<dbReference type="InterPro" id="IPR024788">
    <property type="entry name" value="Malectin-like_Carb-bd_dom"/>
</dbReference>
<proteinExistence type="predicted"/>
<dbReference type="AlphaFoldDB" id="A0A2P6S9S9"/>
<dbReference type="GO" id="GO:0005524">
    <property type="term" value="F:ATP binding"/>
    <property type="evidence" value="ECO:0007669"/>
    <property type="project" value="UniProtKB-KW"/>
</dbReference>
<evidence type="ECO:0000256" key="11">
    <source>
        <dbReference type="SAM" id="SignalP"/>
    </source>
</evidence>
<dbReference type="GO" id="GO:0004714">
    <property type="term" value="F:transmembrane receptor protein tyrosine kinase activity"/>
    <property type="evidence" value="ECO:0007669"/>
    <property type="project" value="InterPro"/>
</dbReference>
<name>A0A2P6S9S9_ROSCH</name>
<keyword evidence="9" id="KW-0472">Membrane</keyword>
<feature type="chain" id="PRO_5015184643" evidence="11">
    <location>
        <begin position="28"/>
        <end position="351"/>
    </location>
</feature>
<evidence type="ECO:0000256" key="2">
    <source>
        <dbReference type="ARBA" id="ARBA00022527"/>
    </source>
</evidence>
<reference evidence="13 14" key="1">
    <citation type="journal article" date="2018" name="Nat. Genet.">
        <title>The Rosa genome provides new insights in the design of modern roses.</title>
        <authorList>
            <person name="Bendahmane M."/>
        </authorList>
    </citation>
    <scope>NUCLEOTIDE SEQUENCE [LARGE SCALE GENOMIC DNA]</scope>
    <source>
        <strain evidence="14">cv. Old Blush</strain>
    </source>
</reference>
<dbReference type="STRING" id="74649.A0A2P6S9S9"/>
<feature type="signal peptide" evidence="11">
    <location>
        <begin position="1"/>
        <end position="27"/>
    </location>
</feature>
<keyword evidence="7" id="KW-0067">ATP-binding</keyword>
<feature type="domain" description="Malectin-like" evidence="12">
    <location>
        <begin position="32"/>
        <end position="318"/>
    </location>
</feature>
<dbReference type="OMA" id="ANYNITW"/>
<evidence type="ECO:0000313" key="13">
    <source>
        <dbReference type="EMBL" id="PRQ55424.1"/>
    </source>
</evidence>
<dbReference type="PANTHER" id="PTHR34590:SF12">
    <property type="entry name" value="CARBOHYDRATE-BINDING PROTEIN OF THE ER PROTEIN"/>
    <property type="match status" value="1"/>
</dbReference>
<keyword evidence="5 11" id="KW-0732">Signal</keyword>
<gene>
    <name evidence="13" type="ORF">RchiOBHm_Chr1g0324401</name>
</gene>
<keyword evidence="14" id="KW-1185">Reference proteome</keyword>
<evidence type="ECO:0000256" key="5">
    <source>
        <dbReference type="ARBA" id="ARBA00022729"/>
    </source>
</evidence>
<dbReference type="GO" id="GO:0004674">
    <property type="term" value="F:protein serine/threonine kinase activity"/>
    <property type="evidence" value="ECO:0007669"/>
    <property type="project" value="UniProtKB-KW"/>
</dbReference>
<keyword evidence="8" id="KW-1133">Transmembrane helix</keyword>
<keyword evidence="13" id="KW-0418">Kinase</keyword>
<dbReference type="PANTHER" id="PTHR34590">
    <property type="entry name" value="OS03G0124300 PROTEIN-RELATED"/>
    <property type="match status" value="1"/>
</dbReference>
<evidence type="ECO:0000256" key="1">
    <source>
        <dbReference type="ARBA" id="ARBA00004479"/>
    </source>
</evidence>
<comment type="caution">
    <text evidence="13">The sequence shown here is derived from an EMBL/GenBank/DDBJ whole genome shotgun (WGS) entry which is preliminary data.</text>
</comment>
<dbReference type="Gene3D" id="2.60.120.430">
    <property type="entry name" value="Galactose-binding lectin"/>
    <property type="match status" value="2"/>
</dbReference>
<evidence type="ECO:0000313" key="14">
    <source>
        <dbReference type="Proteomes" id="UP000238479"/>
    </source>
</evidence>
<dbReference type="EMBL" id="PDCK01000039">
    <property type="protein sequence ID" value="PRQ55424.1"/>
    <property type="molecule type" value="Genomic_DNA"/>
</dbReference>
<evidence type="ECO:0000256" key="9">
    <source>
        <dbReference type="ARBA" id="ARBA00023136"/>
    </source>
</evidence>
<dbReference type="Proteomes" id="UP000238479">
    <property type="component" value="Chromosome 1"/>
</dbReference>
<evidence type="ECO:0000259" key="12">
    <source>
        <dbReference type="Pfam" id="PF12819"/>
    </source>
</evidence>
<sequence>MEHLRIPLLSLFVFLLNLSPLHFLSLADDYFINCGSHDDVSLTPGQNFSGESKPVGYSFSKSKAVKDINQLPDISSLYKTARSFNKPFYYQFSITEDGNYLVRLHFSAFSSSSSNNLSTAVFGVLDSKNFTLLNNFTTKNTTYSPVIKEFFLRIDITDSFRLYFTPQPSSFAFVNAIELFPAPADFIAENYTSNLPLHTVYRLTIGGSPVNDTIWRKWETDDSHISDQNSAKKAPPENALNLNYRGGIEGLLASNESVAPLSVYQTAREMMNGSSNITWFFSVSSKARHIVRAHFCDIVGQPGNSIFNLYANANFRKEVGNISQSSIFQYSAVPFYYSAVPKTNFLKTDST</sequence>
<evidence type="ECO:0000256" key="3">
    <source>
        <dbReference type="ARBA" id="ARBA00022679"/>
    </source>
</evidence>
<protein>
    <submittedName>
        <fullName evidence="13">Putative non-specific serine/threonine protein kinase</fullName>
        <ecNumber evidence="13">2.7.11.1</ecNumber>
    </submittedName>
</protein>
<dbReference type="EC" id="2.7.11.1" evidence="13"/>
<keyword evidence="3 13" id="KW-0808">Transferase</keyword>
<dbReference type="GO" id="GO:0016020">
    <property type="term" value="C:membrane"/>
    <property type="evidence" value="ECO:0007669"/>
    <property type="project" value="UniProtKB-SubCell"/>
</dbReference>
<accession>A0A2P6S9S9</accession>
<keyword evidence="10" id="KW-0325">Glycoprotein</keyword>
<organism evidence="13 14">
    <name type="scientific">Rosa chinensis</name>
    <name type="common">China rose</name>
    <dbReference type="NCBI Taxonomy" id="74649"/>
    <lineage>
        <taxon>Eukaryota</taxon>
        <taxon>Viridiplantae</taxon>
        <taxon>Streptophyta</taxon>
        <taxon>Embryophyta</taxon>
        <taxon>Tracheophyta</taxon>
        <taxon>Spermatophyta</taxon>
        <taxon>Magnoliopsida</taxon>
        <taxon>eudicotyledons</taxon>
        <taxon>Gunneridae</taxon>
        <taxon>Pentapetalae</taxon>
        <taxon>rosids</taxon>
        <taxon>fabids</taxon>
        <taxon>Rosales</taxon>
        <taxon>Rosaceae</taxon>
        <taxon>Rosoideae</taxon>
        <taxon>Rosoideae incertae sedis</taxon>
        <taxon>Rosa</taxon>
    </lineage>
</organism>
<dbReference type="InterPro" id="IPR045272">
    <property type="entry name" value="ANXUR1/2-like"/>
</dbReference>
<keyword evidence="6" id="KW-0547">Nucleotide-binding</keyword>
<dbReference type="OrthoDB" id="1928639at2759"/>
<comment type="subcellular location">
    <subcellularLocation>
        <location evidence="1">Membrane</location>
        <topology evidence="1">Single-pass type I membrane protein</topology>
    </subcellularLocation>
</comment>
<evidence type="ECO:0000256" key="7">
    <source>
        <dbReference type="ARBA" id="ARBA00022840"/>
    </source>
</evidence>
<dbReference type="Pfam" id="PF12819">
    <property type="entry name" value="Malectin_like"/>
    <property type="match status" value="1"/>
</dbReference>